<comment type="caution">
    <text evidence="6">The sequence shown here is derived from an EMBL/GenBank/DDBJ whole genome shotgun (WGS) entry which is preliminary data.</text>
</comment>
<dbReference type="OrthoDB" id="10256606at2759"/>
<dbReference type="VEuPathDB" id="MicrosporidiaDB:M896_090630"/>
<dbReference type="Pfam" id="PF08292">
    <property type="entry name" value="RNA_pol_Rbc25"/>
    <property type="match status" value="1"/>
</dbReference>
<dbReference type="InterPro" id="IPR013238">
    <property type="entry name" value="RNA_pol_III_Rbc25"/>
</dbReference>
<evidence type="ECO:0000256" key="2">
    <source>
        <dbReference type="ARBA" id="ARBA00009307"/>
    </source>
</evidence>
<evidence type="ECO:0000256" key="3">
    <source>
        <dbReference type="ARBA" id="ARBA00022478"/>
    </source>
</evidence>
<dbReference type="HOGENOM" id="CLU_073901_2_0_1"/>
<keyword evidence="4" id="KW-0804">Transcription</keyword>
<evidence type="ECO:0000313" key="6">
    <source>
        <dbReference type="EMBL" id="KHN69138.1"/>
    </source>
</evidence>
<comment type="subcellular location">
    <subcellularLocation>
        <location evidence="1">Nucleus</location>
    </subcellularLocation>
</comment>
<dbReference type="Gene3D" id="3.30.1490.120">
    <property type="entry name" value="RNA polymerase Rpb7-like, N-terminal domain"/>
    <property type="match status" value="1"/>
</dbReference>
<dbReference type="AlphaFoldDB" id="A0A0B2UIF5"/>
<organism evidence="6 7">
    <name type="scientific">Ordospora colligata OC4</name>
    <dbReference type="NCBI Taxonomy" id="1354746"/>
    <lineage>
        <taxon>Eukaryota</taxon>
        <taxon>Fungi</taxon>
        <taxon>Fungi incertae sedis</taxon>
        <taxon>Microsporidia</taxon>
        <taxon>Ordosporidae</taxon>
        <taxon>Ordospora</taxon>
    </lineage>
</organism>
<reference evidence="6 7" key="1">
    <citation type="journal article" date="2014" name="MBio">
        <title>The Ordospora colligata genome; evolution of extreme reduction in microsporidia and host-to-parasite horizontal gene transfer.</title>
        <authorList>
            <person name="Pombert J.-F."/>
            <person name="Haag K.L."/>
            <person name="Beidas S."/>
            <person name="Ebert D."/>
            <person name="Keeling P.J."/>
        </authorList>
    </citation>
    <scope>NUCLEOTIDE SEQUENCE [LARGE SCALE GENOMIC DNA]</scope>
    <source>
        <strain evidence="6 7">OC4</strain>
    </source>
</reference>
<dbReference type="Gene3D" id="2.40.50.140">
    <property type="entry name" value="Nucleic acid-binding proteins"/>
    <property type="match status" value="1"/>
</dbReference>
<dbReference type="FunCoup" id="A0A0B2UIF5">
    <property type="interactions" value="174"/>
</dbReference>
<dbReference type="InParanoid" id="A0A0B2UIF5"/>
<feature type="domain" description="RNA polymerase III subunit Rpc25" evidence="5">
    <location>
        <begin position="79"/>
        <end position="150"/>
    </location>
</feature>
<dbReference type="STRING" id="1354746.A0A0B2UIF5"/>
<dbReference type="InterPro" id="IPR045113">
    <property type="entry name" value="Rpb7-like"/>
</dbReference>
<evidence type="ECO:0000259" key="5">
    <source>
        <dbReference type="Pfam" id="PF08292"/>
    </source>
</evidence>
<dbReference type="GO" id="GO:0006384">
    <property type="term" value="P:transcription initiation at RNA polymerase III promoter"/>
    <property type="evidence" value="ECO:0007669"/>
    <property type="project" value="TreeGrafter"/>
</dbReference>
<proteinExistence type="inferred from homology"/>
<dbReference type="Proteomes" id="UP000031056">
    <property type="component" value="Unassembled WGS sequence"/>
</dbReference>
<dbReference type="RefSeq" id="XP_014563180.1">
    <property type="nucleotide sequence ID" value="XM_014707694.1"/>
</dbReference>
<accession>A0A0B2UIF5</accession>
<dbReference type="GeneID" id="26262277"/>
<dbReference type="InterPro" id="IPR012340">
    <property type="entry name" value="NA-bd_OB-fold"/>
</dbReference>
<evidence type="ECO:0000256" key="4">
    <source>
        <dbReference type="ARBA" id="ARBA00023163"/>
    </source>
</evidence>
<sequence length="175" mass="20752">MFYTMWFEEDVKIPLSSEMKEKEVFEVLKRKYVGKIIEGFGICVVITECARVEEYQVYDEFLAAHAKFEMLLFKFFRDEVMYGEILEQNSEGIRVGISFFDEIQVKKDNLAEGSEMVYVSDGGEKKAAWVWIYKGNRFYLRRKSKVRLRVLWDCTDGCVMCDFKEMGLGPIDWWE</sequence>
<dbReference type="SUPFAM" id="SSF88798">
    <property type="entry name" value="N-terminal, heterodimerisation domain of RBP7 (RpoE)"/>
    <property type="match status" value="1"/>
</dbReference>
<dbReference type="InterPro" id="IPR036898">
    <property type="entry name" value="RNA_pol_Rpb7-like_N_sf"/>
</dbReference>
<evidence type="ECO:0000313" key="7">
    <source>
        <dbReference type="Proteomes" id="UP000031056"/>
    </source>
</evidence>
<protein>
    <submittedName>
        <fullName evidence="6">Subunit E' of DNA-directed RNA polymerase</fullName>
    </submittedName>
</protein>
<dbReference type="PANTHER" id="PTHR12709">
    <property type="entry name" value="DNA-DIRECTED RNA POLYMERASE II, III"/>
    <property type="match status" value="1"/>
</dbReference>
<keyword evidence="3 6" id="KW-0240">DNA-directed RNA polymerase</keyword>
<dbReference type="PANTHER" id="PTHR12709:SF1">
    <property type="entry name" value="DNA-DIRECTED RNA POLYMERASE III SUBUNIT RPC8"/>
    <property type="match status" value="1"/>
</dbReference>
<gene>
    <name evidence="6" type="ORF">M896_090630</name>
</gene>
<keyword evidence="7" id="KW-1185">Reference proteome</keyword>
<evidence type="ECO:0000256" key="1">
    <source>
        <dbReference type="ARBA" id="ARBA00004123"/>
    </source>
</evidence>
<dbReference type="GO" id="GO:0005666">
    <property type="term" value="C:RNA polymerase III complex"/>
    <property type="evidence" value="ECO:0007669"/>
    <property type="project" value="TreeGrafter"/>
</dbReference>
<name>A0A0B2UIF5_9MICR</name>
<comment type="similarity">
    <text evidence="2">Belongs to the eukaryotic RPB7/RPC8 RNA polymerase subunit family.</text>
</comment>
<dbReference type="EMBL" id="JOKQ01000009">
    <property type="protein sequence ID" value="KHN69138.1"/>
    <property type="molecule type" value="Genomic_DNA"/>
</dbReference>